<keyword evidence="3" id="KW-1185">Reference proteome</keyword>
<dbReference type="EMBL" id="BPLR01005074">
    <property type="protein sequence ID" value="GIX99664.1"/>
    <property type="molecule type" value="Genomic_DNA"/>
</dbReference>
<proteinExistence type="predicted"/>
<gene>
    <name evidence="2" type="ORF">CEXT_42231</name>
</gene>
<protein>
    <submittedName>
        <fullName evidence="2">Uncharacterized protein</fullName>
    </submittedName>
</protein>
<name>A0AAV4PSI9_CAEEX</name>
<sequence>MVFLGGAGGVLMQAITQTPPNYYYLKTADERNFLVRAAGTMEFELQMCNCAEIEIIVLKAILSAILNKYASPSKSLPSGYFASVSSSVAI</sequence>
<comment type="caution">
    <text evidence="2">The sequence shown here is derived from an EMBL/GenBank/DDBJ whole genome shotgun (WGS) entry which is preliminary data.</text>
</comment>
<feature type="region of interest" description="Disordered" evidence="1">
    <location>
        <begin position="71"/>
        <end position="90"/>
    </location>
</feature>
<dbReference type="AlphaFoldDB" id="A0AAV4PSI9"/>
<accession>A0AAV4PSI9</accession>
<organism evidence="2 3">
    <name type="scientific">Caerostris extrusa</name>
    <name type="common">Bark spider</name>
    <name type="synonym">Caerostris bankana</name>
    <dbReference type="NCBI Taxonomy" id="172846"/>
    <lineage>
        <taxon>Eukaryota</taxon>
        <taxon>Metazoa</taxon>
        <taxon>Ecdysozoa</taxon>
        <taxon>Arthropoda</taxon>
        <taxon>Chelicerata</taxon>
        <taxon>Arachnida</taxon>
        <taxon>Araneae</taxon>
        <taxon>Araneomorphae</taxon>
        <taxon>Entelegynae</taxon>
        <taxon>Araneoidea</taxon>
        <taxon>Araneidae</taxon>
        <taxon>Caerostris</taxon>
    </lineage>
</organism>
<dbReference type="Proteomes" id="UP001054945">
    <property type="component" value="Unassembled WGS sequence"/>
</dbReference>
<evidence type="ECO:0000313" key="3">
    <source>
        <dbReference type="Proteomes" id="UP001054945"/>
    </source>
</evidence>
<evidence type="ECO:0000313" key="2">
    <source>
        <dbReference type="EMBL" id="GIX99664.1"/>
    </source>
</evidence>
<evidence type="ECO:0000256" key="1">
    <source>
        <dbReference type="SAM" id="MobiDB-lite"/>
    </source>
</evidence>
<reference evidence="2 3" key="1">
    <citation type="submission" date="2021-06" db="EMBL/GenBank/DDBJ databases">
        <title>Caerostris extrusa draft genome.</title>
        <authorList>
            <person name="Kono N."/>
            <person name="Arakawa K."/>
        </authorList>
    </citation>
    <scope>NUCLEOTIDE SEQUENCE [LARGE SCALE GENOMIC DNA]</scope>
</reference>